<keyword evidence="3" id="KW-0143">Chaperone</keyword>
<dbReference type="Proteomes" id="UP000319731">
    <property type="component" value="Unassembled WGS sequence"/>
</dbReference>
<comment type="similarity">
    <text evidence="1 3">Belongs to the CMC family.</text>
</comment>
<name>A0A507CAU2_9FUNG</name>
<keyword evidence="3" id="KW-0472">Membrane</keyword>
<keyword evidence="3" id="KW-0999">Mitochondrion inner membrane</keyword>
<feature type="region of interest" description="Disordered" evidence="4">
    <location>
        <begin position="93"/>
        <end position="116"/>
    </location>
</feature>
<sequence>MATERTEEGQLIITVLNSWEEEACLRSMKKTALKNCDEFVSAFAECSKHGTVRVFFACQATNKAMNDCLRQFTTDETLDKLREKALDDKIARLQSGQQKPPNDANLLHPIFRRNKK</sequence>
<dbReference type="GO" id="GO:0005743">
    <property type="term" value="C:mitochondrial inner membrane"/>
    <property type="evidence" value="ECO:0007669"/>
    <property type="project" value="UniProtKB-SubCell"/>
</dbReference>
<gene>
    <name evidence="5" type="ORF">SmJEL517_g02662</name>
</gene>
<dbReference type="InterPro" id="IPR013892">
    <property type="entry name" value="Cyt_c_biogenesis_Cmc1-like"/>
</dbReference>
<dbReference type="OrthoDB" id="6224010at2759"/>
<organism evidence="5 6">
    <name type="scientific">Synchytrium microbalum</name>
    <dbReference type="NCBI Taxonomy" id="1806994"/>
    <lineage>
        <taxon>Eukaryota</taxon>
        <taxon>Fungi</taxon>
        <taxon>Fungi incertae sedis</taxon>
        <taxon>Chytridiomycota</taxon>
        <taxon>Chytridiomycota incertae sedis</taxon>
        <taxon>Chytridiomycetes</taxon>
        <taxon>Synchytriales</taxon>
        <taxon>Synchytriaceae</taxon>
        <taxon>Synchytrium</taxon>
    </lineage>
</organism>
<evidence type="ECO:0000256" key="4">
    <source>
        <dbReference type="SAM" id="MobiDB-lite"/>
    </source>
</evidence>
<keyword evidence="3" id="KW-0496">Mitochondrion</keyword>
<dbReference type="PANTHER" id="PTHR22977:SF5">
    <property type="entry name" value="COX ASSEMBLY MITOCHONDRIAL PROTEIN HOMOLOG"/>
    <property type="match status" value="1"/>
</dbReference>
<evidence type="ECO:0000256" key="3">
    <source>
        <dbReference type="RuleBase" id="RU364104"/>
    </source>
</evidence>
<comment type="caution">
    <text evidence="5">The sequence shown here is derived from an EMBL/GenBank/DDBJ whole genome shotgun (WGS) entry which is preliminary data.</text>
</comment>
<evidence type="ECO:0000313" key="6">
    <source>
        <dbReference type="Proteomes" id="UP000319731"/>
    </source>
</evidence>
<accession>A0A507CAU2</accession>
<proteinExistence type="inferred from homology"/>
<comment type="function">
    <text evidence="3">Required for mitochondrial cytochrome c oxidase (COX) assembly and respiration.</text>
</comment>
<dbReference type="RefSeq" id="XP_031025321.1">
    <property type="nucleotide sequence ID" value="XM_031168590.1"/>
</dbReference>
<dbReference type="Pfam" id="PF08583">
    <property type="entry name" value="Cmc1"/>
    <property type="match status" value="1"/>
</dbReference>
<dbReference type="PANTHER" id="PTHR22977">
    <property type="entry name" value="COX ASSEMBLY MITOCHONDRIAL PROTEIN"/>
    <property type="match status" value="1"/>
</dbReference>
<dbReference type="STRING" id="1806994.A0A507CAU2"/>
<evidence type="ECO:0000313" key="5">
    <source>
        <dbReference type="EMBL" id="TPX34643.1"/>
    </source>
</evidence>
<dbReference type="GeneID" id="42003887"/>
<dbReference type="AlphaFoldDB" id="A0A507CAU2"/>
<keyword evidence="2" id="KW-1015">Disulfide bond</keyword>
<protein>
    <recommendedName>
        <fullName evidence="3">COX assembly mitochondrial protein</fullName>
    </recommendedName>
</protein>
<evidence type="ECO:0000256" key="1">
    <source>
        <dbReference type="ARBA" id="ARBA00007347"/>
    </source>
</evidence>
<dbReference type="EMBL" id="QEAO01000012">
    <property type="protein sequence ID" value="TPX34643.1"/>
    <property type="molecule type" value="Genomic_DNA"/>
</dbReference>
<evidence type="ECO:0000256" key="2">
    <source>
        <dbReference type="ARBA" id="ARBA00023157"/>
    </source>
</evidence>
<keyword evidence="6" id="KW-1185">Reference proteome</keyword>
<comment type="subcellular location">
    <subcellularLocation>
        <location evidence="3">Mitochondrion inner membrane</location>
    </subcellularLocation>
</comment>
<reference evidence="5 6" key="1">
    <citation type="journal article" date="2019" name="Sci. Rep.">
        <title>Comparative genomics of chytrid fungi reveal insights into the obligate biotrophic and pathogenic lifestyle of Synchytrium endobioticum.</title>
        <authorList>
            <person name="van de Vossenberg B.T.L.H."/>
            <person name="Warris S."/>
            <person name="Nguyen H.D.T."/>
            <person name="van Gent-Pelzer M.P.E."/>
            <person name="Joly D.L."/>
            <person name="van de Geest H.C."/>
            <person name="Bonants P.J.M."/>
            <person name="Smith D.S."/>
            <person name="Levesque C.A."/>
            <person name="van der Lee T.A.J."/>
        </authorList>
    </citation>
    <scope>NUCLEOTIDE SEQUENCE [LARGE SCALE GENOMIC DNA]</scope>
    <source>
        <strain evidence="5 6">JEL517</strain>
    </source>
</reference>